<name>A0A097PB33_CYAPA</name>
<evidence type="ECO:0000256" key="4">
    <source>
        <dbReference type="SAM" id="MobiDB-lite"/>
    </source>
</evidence>
<gene>
    <name evidence="5" type="primary">rpl34</name>
</gene>
<keyword evidence="3" id="KW-0687">Ribonucleoprotein</keyword>
<keyword evidence="2 5" id="KW-0689">Ribosomal protein</keyword>
<evidence type="ECO:0000256" key="1">
    <source>
        <dbReference type="ARBA" id="ARBA00010111"/>
    </source>
</evidence>
<dbReference type="Gene3D" id="1.10.287.3980">
    <property type="match status" value="1"/>
</dbReference>
<protein>
    <submittedName>
        <fullName evidence="5">Ribosomal protein L34</fullName>
    </submittedName>
</protein>
<dbReference type="GO" id="GO:1990904">
    <property type="term" value="C:ribonucleoprotein complex"/>
    <property type="evidence" value="ECO:0007669"/>
    <property type="project" value="UniProtKB-KW"/>
</dbReference>
<dbReference type="EMBL" id="KM198929">
    <property type="protein sequence ID" value="AIU44533.1"/>
    <property type="molecule type" value="Genomic_DNA"/>
</dbReference>
<dbReference type="InterPro" id="IPR000271">
    <property type="entry name" value="Ribosomal_bL34"/>
</dbReference>
<geneLocation type="plastid" evidence="5"/>
<keyword evidence="5" id="KW-0934">Plastid</keyword>
<feature type="region of interest" description="Disordered" evidence="4">
    <location>
        <begin position="1"/>
        <end position="46"/>
    </location>
</feature>
<dbReference type="GO" id="GO:0003735">
    <property type="term" value="F:structural constituent of ribosome"/>
    <property type="evidence" value="ECO:0007669"/>
    <property type="project" value="InterPro"/>
</dbReference>
<dbReference type="GO" id="GO:0006412">
    <property type="term" value="P:translation"/>
    <property type="evidence" value="ECO:0007669"/>
    <property type="project" value="InterPro"/>
</dbReference>
<feature type="compositionally biased region" description="Basic residues" evidence="4">
    <location>
        <begin position="30"/>
        <end position="46"/>
    </location>
</feature>
<comment type="similarity">
    <text evidence="1">Belongs to the bacterial ribosomal protein bL34 family.</text>
</comment>
<proteinExistence type="inferred from homology"/>
<evidence type="ECO:0000313" key="5">
    <source>
        <dbReference type="EMBL" id="AIU44533.1"/>
    </source>
</evidence>
<dbReference type="GO" id="GO:0005840">
    <property type="term" value="C:ribosome"/>
    <property type="evidence" value="ECO:0007669"/>
    <property type="project" value="UniProtKB-KW"/>
</dbReference>
<reference evidence="5" key="1">
    <citation type="journal article" date="2014" name="Mol. Phylogenet. Evol.">
        <title>Nucleotide substitution analyses of the glaucophyte Cyanophora suggest an ancestrally lower mutation rate in plastid vs mitochondrial DNA for the Archaeplastida.</title>
        <authorList>
            <person name="Smith D.R."/>
            <person name="Jackson C.J."/>
            <person name="Reyes-Prieto A."/>
        </authorList>
    </citation>
    <scope>NUCLEOTIDE SEQUENCE</scope>
    <source>
        <strain evidence="5">NIES-763</strain>
    </source>
</reference>
<dbReference type="InterPro" id="IPR020939">
    <property type="entry name" value="Ribosomal_bL34_CS"/>
</dbReference>
<evidence type="ECO:0000256" key="3">
    <source>
        <dbReference type="ARBA" id="ARBA00023274"/>
    </source>
</evidence>
<dbReference type="PROSITE" id="PS00784">
    <property type="entry name" value="RIBOSOMAL_L34"/>
    <property type="match status" value="1"/>
</dbReference>
<accession>A0A097PB33</accession>
<dbReference type="Pfam" id="PF00468">
    <property type="entry name" value="Ribosomal_L34"/>
    <property type="match status" value="1"/>
</dbReference>
<organism evidence="5">
    <name type="scientific">Cyanophora paradoxa</name>
    <dbReference type="NCBI Taxonomy" id="2762"/>
    <lineage>
        <taxon>Eukaryota</taxon>
        <taxon>Glaucocystophyceae</taxon>
        <taxon>Cyanophorales</taxon>
        <taxon>Cyanophoraceae</taxon>
        <taxon>Cyanophora</taxon>
    </lineage>
</organism>
<evidence type="ECO:0000256" key="2">
    <source>
        <dbReference type="ARBA" id="ARBA00022980"/>
    </source>
</evidence>
<sequence length="46" mass="5416">MSKRTLEGSHRKKVRKSGFLSRSQSPTGRRVLKARRKKGRKMLVKY</sequence>
<dbReference type="HAMAP" id="MF_00391">
    <property type="entry name" value="Ribosomal_bL34"/>
    <property type="match status" value="1"/>
</dbReference>
<dbReference type="AlphaFoldDB" id="A0A097PB33"/>
<dbReference type="NCBIfam" id="TIGR01030">
    <property type="entry name" value="rpmH_bact"/>
    <property type="match status" value="1"/>
</dbReference>
<reference evidence="5" key="2">
    <citation type="submission" date="2014-07" db="EMBL/GenBank/DDBJ databases">
        <authorList>
            <person name="David S.R."/>
            <person name="Jackson C.J."/>
            <person name="Adrian R.-P."/>
        </authorList>
    </citation>
    <scope>NUCLEOTIDE SEQUENCE</scope>
    <source>
        <strain evidence="5">NIES-763</strain>
    </source>
</reference>